<dbReference type="InterPro" id="IPR029149">
    <property type="entry name" value="Creatin/AminoP/Spt16_N"/>
</dbReference>
<dbReference type="InterPro" id="IPR036005">
    <property type="entry name" value="Creatinase/aminopeptidase-like"/>
</dbReference>
<evidence type="ECO:0000313" key="3">
    <source>
        <dbReference type="EMBL" id="WVX48498.1"/>
    </source>
</evidence>
<evidence type="ECO:0000313" key="4">
    <source>
        <dbReference type="Proteomes" id="UP001318682"/>
    </source>
</evidence>
<reference evidence="3 4" key="1">
    <citation type="submission" date="2015-07" db="EMBL/GenBank/DDBJ databases">
        <authorList>
            <person name="Voget S."/>
            <person name="Dogs M."/>
            <person name="Brinkhoff T.H."/>
            <person name="Daniel R."/>
        </authorList>
    </citation>
    <scope>NUCLEOTIDE SEQUENCE [LARGE SCALE GENOMIC DNA]</scope>
    <source>
        <strain evidence="3 4">B14</strain>
    </source>
</reference>
<dbReference type="InterPro" id="IPR000587">
    <property type="entry name" value="Creatinase_N"/>
</dbReference>
<dbReference type="Gene3D" id="3.40.350.10">
    <property type="entry name" value="Creatinase/prolidase N-terminal domain"/>
    <property type="match status" value="1"/>
</dbReference>
<dbReference type="CDD" id="cd01066">
    <property type="entry name" value="APP_MetAP"/>
    <property type="match status" value="1"/>
</dbReference>
<dbReference type="EC" id="3.5.4.44" evidence="3"/>
<dbReference type="NCBIfam" id="TIGR02993">
    <property type="entry name" value="ectoine_eutD"/>
    <property type="match status" value="1"/>
</dbReference>
<proteinExistence type="predicted"/>
<keyword evidence="3" id="KW-0378">Hydrolase</keyword>
<dbReference type="InterPro" id="IPR050659">
    <property type="entry name" value="Peptidase_M24B"/>
</dbReference>
<dbReference type="InterPro" id="IPR000994">
    <property type="entry name" value="Pept_M24"/>
</dbReference>
<feature type="domain" description="Peptidase M24" evidence="1">
    <location>
        <begin position="166"/>
        <end position="374"/>
    </location>
</feature>
<dbReference type="GO" id="GO:0016787">
    <property type="term" value="F:hydrolase activity"/>
    <property type="evidence" value="ECO:0007669"/>
    <property type="project" value="UniProtKB-KW"/>
</dbReference>
<name>A0ABZ2BRC4_9RHOB</name>
<dbReference type="EMBL" id="CP143423">
    <property type="protein sequence ID" value="WVX48498.1"/>
    <property type="molecule type" value="Genomic_DNA"/>
</dbReference>
<dbReference type="InterPro" id="IPR014335">
    <property type="entry name" value="Ectoine_EutD"/>
</dbReference>
<dbReference type="SUPFAM" id="SSF55920">
    <property type="entry name" value="Creatinase/aminopeptidase"/>
    <property type="match status" value="1"/>
</dbReference>
<dbReference type="PANTHER" id="PTHR46112">
    <property type="entry name" value="AMINOPEPTIDASE"/>
    <property type="match status" value="1"/>
</dbReference>
<evidence type="ECO:0000259" key="1">
    <source>
        <dbReference type="Pfam" id="PF00557"/>
    </source>
</evidence>
<feature type="domain" description="Creatinase N-terminal" evidence="2">
    <location>
        <begin position="14"/>
        <end position="158"/>
    </location>
</feature>
<accession>A0ABZ2BRC4</accession>
<dbReference type="RefSeq" id="WP_187429764.1">
    <property type="nucleotide sequence ID" value="NZ_CP143423.1"/>
</dbReference>
<dbReference type="Pfam" id="PF00557">
    <property type="entry name" value="Peptidase_M24"/>
    <property type="match status" value="1"/>
</dbReference>
<dbReference type="Proteomes" id="UP001318682">
    <property type="component" value="Chromosome"/>
</dbReference>
<organism evidence="3 4">
    <name type="scientific">Roseobacter fucihabitans</name>
    <dbReference type="NCBI Taxonomy" id="1537242"/>
    <lineage>
        <taxon>Bacteria</taxon>
        <taxon>Pseudomonadati</taxon>
        <taxon>Pseudomonadota</taxon>
        <taxon>Alphaproteobacteria</taxon>
        <taxon>Rhodobacterales</taxon>
        <taxon>Roseobacteraceae</taxon>
        <taxon>Roseobacter</taxon>
    </lineage>
</organism>
<evidence type="ECO:0000259" key="2">
    <source>
        <dbReference type="Pfam" id="PF01321"/>
    </source>
</evidence>
<dbReference type="PANTHER" id="PTHR46112:SF2">
    <property type="entry name" value="XAA-PRO AMINOPEPTIDASE P-RELATED"/>
    <property type="match status" value="1"/>
</dbReference>
<keyword evidence="4" id="KW-1185">Reference proteome</keyword>
<dbReference type="SUPFAM" id="SSF53092">
    <property type="entry name" value="Creatinase/prolidase N-terminal domain"/>
    <property type="match status" value="1"/>
</dbReference>
<protein>
    <submittedName>
        <fullName evidence="3">Ectoine hydrolase</fullName>
        <ecNumber evidence="3">3.5.4.44</ecNumber>
    </submittedName>
</protein>
<reference evidence="4" key="2">
    <citation type="submission" date="2024-01" db="EMBL/GenBank/DDBJ databases">
        <title>Roseobacter fucihabitans sp. nov., isolated from the brown alga Fucus spiralis.</title>
        <authorList>
            <person name="Hahnke S."/>
            <person name="Berger M."/>
            <person name="Schlingloff A."/>
            <person name="Athale I."/>
            <person name="Neumann-Schaal M."/>
            <person name="Adenaya A."/>
            <person name="Poehlein A."/>
            <person name="Daniel R."/>
            <person name="Pertersen J."/>
            <person name="Brinkhoff T."/>
        </authorList>
    </citation>
    <scope>NUCLEOTIDE SEQUENCE [LARGE SCALE GENOMIC DNA]</scope>
    <source>
        <strain evidence="4">B14</strain>
    </source>
</reference>
<dbReference type="Pfam" id="PF01321">
    <property type="entry name" value="Creatinase_N"/>
    <property type="match status" value="1"/>
</dbReference>
<dbReference type="Gene3D" id="3.90.230.10">
    <property type="entry name" value="Creatinase/methionine aminopeptidase superfamily"/>
    <property type="match status" value="1"/>
</dbReference>
<sequence>MATLSFERSEYDDRLAKTRKAMETDGLEALFVTDPSNMAWLSGYDGWSFYVHQGVLITQSGDPLWWGRAMDAVGAMRTTYLNPDNIHGYDDSYVQNPDKHPMADLSTLLGVRGLERARIGLEMDNYYFTAAAFGALAQGLPMANFADATGLVNWQRAIKSATEITYMRRAARIVERMHAVIRERAEPGLPKNELIAEIYHASVQGAQGHWGDYPAIVPMAPSGLDATAPHLTWDDQPLRAGESTFFEIAGAHRRYQCPQSRTLFLGKPPQKYRDAEQAVLEAIEAGLAQARPGNLCEDIAIAFNATLNRLGFQKDSRCGYAIGLSYPPDWGERTMSFRTGDKTVLQPGMTFHFMPALWLEDGGLEITEPIFITETGAECLCTTPRELVVKG</sequence>
<gene>
    <name evidence="3" type="primary">doeA</name>
    <name evidence="3" type="ORF">ROLI_015790</name>
</gene>